<reference evidence="1 2" key="1">
    <citation type="journal article" date="2012" name="Science">
        <title>Ecological populations of bacteria act as socially cohesive units of antibiotic production and resistance.</title>
        <authorList>
            <person name="Cordero O.X."/>
            <person name="Wildschutte H."/>
            <person name="Kirkup B."/>
            <person name="Proehl S."/>
            <person name="Ngo L."/>
            <person name="Hussain F."/>
            <person name="Le Roux F."/>
            <person name="Mincer T."/>
            <person name="Polz M.F."/>
        </authorList>
    </citation>
    <scope>NUCLEOTIDE SEQUENCE [LARGE SCALE GENOMIC DNA]</scope>
    <source>
        <strain evidence="1 2">ZF-129</strain>
    </source>
</reference>
<dbReference type="EMBL" id="AJYQ02000020">
    <property type="protein sequence ID" value="OEE37286.1"/>
    <property type="molecule type" value="Genomic_DNA"/>
</dbReference>
<dbReference type="Proteomes" id="UP000094741">
    <property type="component" value="Unassembled WGS sequence"/>
</dbReference>
<sequence length="64" mass="7281">MYRITVALWAVNNDKRHRESADLNSANLKVLQAALTIVLWVVDNHWYSMGSNLAISALKFLPQL</sequence>
<dbReference type="STRING" id="1187848.A1QO_04060"/>
<gene>
    <name evidence="1" type="ORF">A1QO_04060</name>
</gene>
<dbReference type="AlphaFoldDB" id="A0A1E5BIM1"/>
<comment type="caution">
    <text evidence="1">The sequence shown here is derived from an EMBL/GenBank/DDBJ whole genome shotgun (WGS) entry which is preliminary data.</text>
</comment>
<proteinExistence type="predicted"/>
<evidence type="ECO:0000313" key="1">
    <source>
        <dbReference type="EMBL" id="OEE37286.1"/>
    </source>
</evidence>
<organism evidence="1 2">
    <name type="scientific">Vibrio genomosp. F10 str. ZF-129</name>
    <dbReference type="NCBI Taxonomy" id="1187848"/>
    <lineage>
        <taxon>Bacteria</taxon>
        <taxon>Pseudomonadati</taxon>
        <taxon>Pseudomonadota</taxon>
        <taxon>Gammaproteobacteria</taxon>
        <taxon>Vibrionales</taxon>
        <taxon>Vibrionaceae</taxon>
        <taxon>Vibrio</taxon>
    </lineage>
</organism>
<protein>
    <submittedName>
        <fullName evidence="1">Uncharacterized protein</fullName>
    </submittedName>
</protein>
<accession>A0A1E5BIM1</accession>
<name>A0A1E5BIM1_9VIBR</name>
<evidence type="ECO:0000313" key="2">
    <source>
        <dbReference type="Proteomes" id="UP000094741"/>
    </source>
</evidence>